<evidence type="ECO:0008006" key="3">
    <source>
        <dbReference type="Google" id="ProtNLM"/>
    </source>
</evidence>
<evidence type="ECO:0000313" key="2">
    <source>
        <dbReference type="Proteomes" id="UP000324897"/>
    </source>
</evidence>
<gene>
    <name evidence="1" type="ORF">EJB05_31521</name>
</gene>
<name>A0A5J9UF28_9POAL</name>
<dbReference type="InterPro" id="IPR007750">
    <property type="entry name" value="DUF674"/>
</dbReference>
<proteinExistence type="predicted"/>
<dbReference type="PANTHER" id="PTHR33103:SF96">
    <property type="entry name" value="OS01G0153900 PROTEIN"/>
    <property type="match status" value="1"/>
</dbReference>
<dbReference type="OrthoDB" id="2014278at2759"/>
<reference evidence="1 2" key="1">
    <citation type="journal article" date="2019" name="Sci. Rep.">
        <title>A high-quality genome of Eragrostis curvula grass provides insights into Poaceae evolution and supports new strategies to enhance forage quality.</title>
        <authorList>
            <person name="Carballo J."/>
            <person name="Santos B.A.C.M."/>
            <person name="Zappacosta D."/>
            <person name="Garbus I."/>
            <person name="Selva J.P."/>
            <person name="Gallo C.A."/>
            <person name="Diaz A."/>
            <person name="Albertini E."/>
            <person name="Caccamo M."/>
            <person name="Echenique V."/>
        </authorList>
    </citation>
    <scope>NUCLEOTIDE SEQUENCE [LARGE SCALE GENOMIC DNA]</scope>
    <source>
        <strain evidence="2">cv. Victoria</strain>
        <tissue evidence="1">Leaf</tissue>
    </source>
</reference>
<sequence length="272" mass="28520">MTTTSIPITSPAAATAAAARTLSMKLLINTKTQRVLFAEAGKDVVDFLFSLLALPIATAAKLIGPESAASCSVGNLYASVDKLDSTYVLPGAAKDALLQPTIASAAMTNGSSLLRLPEVSPPQTVQPKNLYKCRYALSNCYLYVAGVSGTKCPSCGSQMMTAMYYTGQTVQNTADATGGAKGGLVQGVVTYTVTDDLAVTPMSTISGITLLNTFGVRDLSDLQEKTVQIGYEEGVEIRKASLHSQTVLTDVFLRKKAPGDACVADTKLEKDD</sequence>
<dbReference type="EMBL" id="RWGY01000026">
    <property type="protein sequence ID" value="TVU21851.1"/>
    <property type="molecule type" value="Genomic_DNA"/>
</dbReference>
<keyword evidence="2" id="KW-1185">Reference proteome</keyword>
<dbReference type="Proteomes" id="UP000324897">
    <property type="component" value="Unassembled WGS sequence"/>
</dbReference>
<dbReference type="Pfam" id="PF05056">
    <property type="entry name" value="DUF674"/>
    <property type="match status" value="1"/>
</dbReference>
<organism evidence="1 2">
    <name type="scientific">Eragrostis curvula</name>
    <name type="common">weeping love grass</name>
    <dbReference type="NCBI Taxonomy" id="38414"/>
    <lineage>
        <taxon>Eukaryota</taxon>
        <taxon>Viridiplantae</taxon>
        <taxon>Streptophyta</taxon>
        <taxon>Embryophyta</taxon>
        <taxon>Tracheophyta</taxon>
        <taxon>Spermatophyta</taxon>
        <taxon>Magnoliopsida</taxon>
        <taxon>Liliopsida</taxon>
        <taxon>Poales</taxon>
        <taxon>Poaceae</taxon>
        <taxon>PACMAD clade</taxon>
        <taxon>Chloridoideae</taxon>
        <taxon>Eragrostideae</taxon>
        <taxon>Eragrostidinae</taxon>
        <taxon>Eragrostis</taxon>
    </lineage>
</organism>
<dbReference type="Gramene" id="TVU21851">
    <property type="protein sequence ID" value="TVU21851"/>
    <property type="gene ID" value="EJB05_31521"/>
</dbReference>
<protein>
    <recommendedName>
        <fullName evidence="3">DUF674 domain-containing protein</fullName>
    </recommendedName>
</protein>
<accession>A0A5J9UF28</accession>
<comment type="caution">
    <text evidence="1">The sequence shown here is derived from an EMBL/GenBank/DDBJ whole genome shotgun (WGS) entry which is preliminary data.</text>
</comment>
<dbReference type="AlphaFoldDB" id="A0A5J9UF28"/>
<evidence type="ECO:0000313" key="1">
    <source>
        <dbReference type="EMBL" id="TVU21851.1"/>
    </source>
</evidence>
<dbReference type="PANTHER" id="PTHR33103">
    <property type="entry name" value="OS01G0153900 PROTEIN"/>
    <property type="match status" value="1"/>
</dbReference>